<feature type="domain" description="Smf/DprA SLOG" evidence="1">
    <location>
        <begin position="14"/>
        <end position="72"/>
    </location>
</feature>
<dbReference type="InterPro" id="IPR057666">
    <property type="entry name" value="DrpA_SLOG"/>
</dbReference>
<protein>
    <submittedName>
        <fullName evidence="2">SMF family protein</fullName>
    </submittedName>
</protein>
<reference evidence="2" key="1">
    <citation type="submission" date="2013-08" db="EMBL/GenBank/DDBJ databases">
        <authorList>
            <person name="Mendez C."/>
            <person name="Richter M."/>
            <person name="Ferrer M."/>
            <person name="Sanchez J."/>
        </authorList>
    </citation>
    <scope>NUCLEOTIDE SEQUENCE</scope>
</reference>
<dbReference type="EMBL" id="AUZX01008619">
    <property type="protein sequence ID" value="EQD55013.1"/>
    <property type="molecule type" value="Genomic_DNA"/>
</dbReference>
<reference evidence="2" key="2">
    <citation type="journal article" date="2014" name="ISME J.">
        <title>Microbial stratification in low pH oxic and suboxic macroscopic growths along an acid mine drainage.</title>
        <authorList>
            <person name="Mendez-Garcia C."/>
            <person name="Mesa V."/>
            <person name="Sprenger R.R."/>
            <person name="Richter M."/>
            <person name="Diez M.S."/>
            <person name="Solano J."/>
            <person name="Bargiela R."/>
            <person name="Golyshina O.V."/>
            <person name="Manteca A."/>
            <person name="Ramos J.L."/>
            <person name="Gallego J.R."/>
            <person name="Llorente I."/>
            <person name="Martins Dos Santos V.A."/>
            <person name="Jensen O.N."/>
            <person name="Pelaez A.I."/>
            <person name="Sanchez J."/>
            <person name="Ferrer M."/>
        </authorList>
    </citation>
    <scope>NUCLEOTIDE SEQUENCE</scope>
</reference>
<accession>T1AEI9</accession>
<dbReference type="AlphaFoldDB" id="T1AEI9"/>
<comment type="caution">
    <text evidence="2">The sequence shown here is derived from an EMBL/GenBank/DDBJ whole genome shotgun (WGS) entry which is preliminary data.</text>
</comment>
<dbReference type="Pfam" id="PF02481">
    <property type="entry name" value="DNA_processg_A"/>
    <property type="match status" value="1"/>
</dbReference>
<gene>
    <name evidence="2" type="ORF">B1A_11956</name>
</gene>
<evidence type="ECO:0000313" key="2">
    <source>
        <dbReference type="EMBL" id="EQD55013.1"/>
    </source>
</evidence>
<dbReference type="SUPFAM" id="SSF102405">
    <property type="entry name" value="MCP/YpsA-like"/>
    <property type="match status" value="1"/>
</dbReference>
<sequence length="78" mass="8739">MSQIPVYRYSQQTYKGNRLFFPERNITMSALTEATVIVEAGETSGTLTQARAAIAQGRKLFILDNCFQNQVTHVAQTL</sequence>
<dbReference type="GO" id="GO:0009294">
    <property type="term" value="P:DNA-mediated transformation"/>
    <property type="evidence" value="ECO:0007669"/>
    <property type="project" value="InterPro"/>
</dbReference>
<proteinExistence type="predicted"/>
<dbReference type="Gene3D" id="3.40.50.450">
    <property type="match status" value="1"/>
</dbReference>
<evidence type="ECO:0000259" key="1">
    <source>
        <dbReference type="Pfam" id="PF02481"/>
    </source>
</evidence>
<organism evidence="2">
    <name type="scientific">mine drainage metagenome</name>
    <dbReference type="NCBI Taxonomy" id="410659"/>
    <lineage>
        <taxon>unclassified sequences</taxon>
        <taxon>metagenomes</taxon>
        <taxon>ecological metagenomes</taxon>
    </lineage>
</organism>
<name>T1AEI9_9ZZZZ</name>